<keyword evidence="1" id="KW-0812">Transmembrane</keyword>
<proteinExistence type="predicted"/>
<dbReference type="InterPro" id="IPR050309">
    <property type="entry name" value="Type-B_Carboxylest/Lipase"/>
</dbReference>
<dbReference type="SUPFAM" id="SSF53474">
    <property type="entry name" value="alpha/beta-Hydrolases"/>
    <property type="match status" value="1"/>
</dbReference>
<keyword evidence="1" id="KW-0472">Membrane</keyword>
<accession>A0A8E2AW63</accession>
<evidence type="ECO:0000259" key="2">
    <source>
        <dbReference type="Pfam" id="PF00135"/>
    </source>
</evidence>
<evidence type="ECO:0000256" key="1">
    <source>
        <dbReference type="SAM" id="Phobius"/>
    </source>
</evidence>
<feature type="domain" description="Carboxylesterase type B" evidence="2">
    <location>
        <begin position="70"/>
        <end position="524"/>
    </location>
</feature>
<dbReference type="Gene3D" id="3.40.50.1820">
    <property type="entry name" value="alpha/beta hydrolase"/>
    <property type="match status" value="1"/>
</dbReference>
<keyword evidence="1" id="KW-1133">Transmembrane helix</keyword>
<name>A0A8E2AW63_9APHY</name>
<gene>
    <name evidence="3" type="ORF">OBBRIDRAFT_727592</name>
</gene>
<evidence type="ECO:0000313" key="3">
    <source>
        <dbReference type="EMBL" id="OCH92071.1"/>
    </source>
</evidence>
<organism evidence="3 4">
    <name type="scientific">Obba rivulosa</name>
    <dbReference type="NCBI Taxonomy" id="1052685"/>
    <lineage>
        <taxon>Eukaryota</taxon>
        <taxon>Fungi</taxon>
        <taxon>Dikarya</taxon>
        <taxon>Basidiomycota</taxon>
        <taxon>Agaricomycotina</taxon>
        <taxon>Agaricomycetes</taxon>
        <taxon>Polyporales</taxon>
        <taxon>Gelatoporiaceae</taxon>
        <taxon>Obba</taxon>
    </lineage>
</organism>
<dbReference type="InterPro" id="IPR029058">
    <property type="entry name" value="AB_hydrolase_fold"/>
</dbReference>
<dbReference type="Pfam" id="PF00135">
    <property type="entry name" value="COesterase"/>
    <property type="match status" value="1"/>
</dbReference>
<feature type="transmembrane region" description="Helical" evidence="1">
    <location>
        <begin position="21"/>
        <end position="40"/>
    </location>
</feature>
<dbReference type="AlphaFoldDB" id="A0A8E2AW63"/>
<keyword evidence="3" id="KW-0378">Hydrolase</keyword>
<evidence type="ECO:0000313" key="4">
    <source>
        <dbReference type="Proteomes" id="UP000250043"/>
    </source>
</evidence>
<reference evidence="3 4" key="1">
    <citation type="submission" date="2016-07" db="EMBL/GenBank/DDBJ databases">
        <title>Draft genome of the white-rot fungus Obba rivulosa 3A-2.</title>
        <authorList>
            <consortium name="DOE Joint Genome Institute"/>
            <person name="Miettinen O."/>
            <person name="Riley R."/>
            <person name="Acob R."/>
            <person name="Barry K."/>
            <person name="Cullen D."/>
            <person name="De Vries R."/>
            <person name="Hainaut M."/>
            <person name="Hatakka A."/>
            <person name="Henrissat B."/>
            <person name="Hilden K."/>
            <person name="Kuo R."/>
            <person name="Labutti K."/>
            <person name="Lipzen A."/>
            <person name="Makela M.R."/>
            <person name="Sandor L."/>
            <person name="Spatafora J.W."/>
            <person name="Grigoriev I.V."/>
            <person name="Hibbett D.S."/>
        </authorList>
    </citation>
    <scope>NUCLEOTIDE SEQUENCE [LARGE SCALE GENOMIC DNA]</scope>
    <source>
        <strain evidence="3 4">3A-2</strain>
    </source>
</reference>
<protein>
    <submittedName>
        <fullName evidence="3">Alpha/beta-hydrolase</fullName>
    </submittedName>
</protein>
<keyword evidence="4" id="KW-1185">Reference proteome</keyword>
<dbReference type="OrthoDB" id="408631at2759"/>
<dbReference type="EMBL" id="KV722375">
    <property type="protein sequence ID" value="OCH92071.1"/>
    <property type="molecule type" value="Genomic_DNA"/>
</dbReference>
<dbReference type="GO" id="GO:0016787">
    <property type="term" value="F:hydrolase activity"/>
    <property type="evidence" value="ECO:0007669"/>
    <property type="project" value="UniProtKB-KW"/>
</dbReference>
<dbReference type="Proteomes" id="UP000250043">
    <property type="component" value="Unassembled WGS sequence"/>
</dbReference>
<dbReference type="InterPro" id="IPR002018">
    <property type="entry name" value="CarbesteraseB"/>
</dbReference>
<sequence>MAELKASPTALPSEPTRPRSTLLLISALILAIASVASRFYEVIQYGTTIFNVGHLSRTSTSDLGRSRLGSPIVALDHGIFEGFASTYDTDSFLGIPFAQPPVGDLRFRPPHPLAAVRKEIQKATTYGDSCPQQSFSLPPIQGIDYSALRGFTPMARQSEDCLYMNIVRPTATQSDAPLPVVVVCAAGGFMIGDASRYNGTALVARSVQLGEPIIFVSFNYRVNAFGFLGGKEVHEAGLANLGLRDQRFALKWVQEHIFAFGGDPAKVTAWGQSAGGISVAAQLAAYGGHLDGLFRGAIMLSSTLPALTLTSDTRHQHFFDHLVNATNCSHSARSPLDCLRHVPYEALREAIASTPALLSTRGINMTWFPSIDGEFLTKSMKRMAADGELPKIPLISGNVQDEGTFGALYLTHLQTNEDFLRYVKSNYLEAASDEQIAAIAALYVEDPVYGSPYGTGNKYVLSPQWKRIAALQGDLHNQAPRRFLLEMTGKYQPNIWGYLYTRKKDWPYLGSVHGGELQDFFGTSDDPDFHATDAIINFVHDLDPNGHALQGHLNTVVNNSFENFRWPRYTESYIGLEKSPIVLFDDPHRLSVIADDYRSAGMQLLNDIQLEIGY</sequence>
<dbReference type="PANTHER" id="PTHR11559">
    <property type="entry name" value="CARBOXYLESTERASE"/>
    <property type="match status" value="1"/>
</dbReference>